<evidence type="ECO:0008006" key="4">
    <source>
        <dbReference type="Google" id="ProtNLM"/>
    </source>
</evidence>
<dbReference type="RefSeq" id="WP_318767757.1">
    <property type="nucleotide sequence ID" value="NZ_JAMXLT020000031.1"/>
</dbReference>
<keyword evidence="3" id="KW-1185">Reference proteome</keyword>
<accession>A0ABU4JL19</accession>
<feature type="signal peptide" evidence="1">
    <location>
        <begin position="1"/>
        <end position="18"/>
    </location>
</feature>
<evidence type="ECO:0000256" key="1">
    <source>
        <dbReference type="SAM" id="SignalP"/>
    </source>
</evidence>
<proteinExistence type="predicted"/>
<reference evidence="2 3" key="1">
    <citation type="submission" date="2023-11" db="EMBL/GenBank/DDBJ databases">
        <title>First isolation, identification, and characterization of non-pathogenic Epilithonimonas ginsengisoli isolated from diseased farmed rainbow trout (Oncorhynchus mykiss) in Chile.</title>
        <authorList>
            <person name="Miranda C.D."/>
            <person name="Irgang R."/>
            <person name="Concha C."/>
            <person name="Rojas R."/>
            <person name="Avendano R."/>
        </authorList>
    </citation>
    <scope>NUCLEOTIDE SEQUENCE [LARGE SCALE GENOMIC DNA]</scope>
    <source>
        <strain evidence="2 3">FP99</strain>
    </source>
</reference>
<organism evidence="2 3">
    <name type="scientific">Epilithonimonas ginsengisoli</name>
    <dbReference type="NCBI Taxonomy" id="1245592"/>
    <lineage>
        <taxon>Bacteria</taxon>
        <taxon>Pseudomonadati</taxon>
        <taxon>Bacteroidota</taxon>
        <taxon>Flavobacteriia</taxon>
        <taxon>Flavobacteriales</taxon>
        <taxon>Weeksellaceae</taxon>
        <taxon>Chryseobacterium group</taxon>
        <taxon>Epilithonimonas</taxon>
    </lineage>
</organism>
<feature type="chain" id="PRO_5046668288" description="LPS export ABC transporter periplasmic protein LptC" evidence="1">
    <location>
        <begin position="19"/>
        <end position="162"/>
    </location>
</feature>
<keyword evidence="1" id="KW-0732">Signal</keyword>
<name>A0ABU4JL19_9FLAO</name>
<evidence type="ECO:0000313" key="2">
    <source>
        <dbReference type="EMBL" id="MDW8550388.1"/>
    </source>
</evidence>
<dbReference type="EMBL" id="JAMXLT020000031">
    <property type="protein sequence ID" value="MDW8550388.1"/>
    <property type="molecule type" value="Genomic_DNA"/>
</dbReference>
<dbReference type="Proteomes" id="UP001204439">
    <property type="component" value="Unassembled WGS sequence"/>
</dbReference>
<gene>
    <name evidence="2" type="ORF">NG800_015785</name>
</gene>
<protein>
    <recommendedName>
        <fullName evidence="4">LPS export ABC transporter periplasmic protein LptC</fullName>
    </recommendedName>
</protein>
<evidence type="ECO:0000313" key="3">
    <source>
        <dbReference type="Proteomes" id="UP001204439"/>
    </source>
</evidence>
<sequence>MKLKLILLLLLLPFFSNAQTLAKTNSGIKIYSYQSSVFENKFWLTMYKIDWDSKTIQYAQIHFNEGEKISDLKSVTQIFRNAVSADKFIFISPDKIKVERMRRNRSWLNFATPRVKSSSAERYFINGDTLTFGKGKKAGEYVFDKELTLRYQQEKKNNKLKI</sequence>
<feature type="non-terminal residue" evidence="2">
    <location>
        <position position="162"/>
    </location>
</feature>
<comment type="caution">
    <text evidence="2">The sequence shown here is derived from an EMBL/GenBank/DDBJ whole genome shotgun (WGS) entry which is preliminary data.</text>
</comment>